<dbReference type="Proteomes" id="UP000826212">
    <property type="component" value="Chromosome"/>
</dbReference>
<sequence length="124" mass="14738">MKIEVSNGEIVDKLTIIEIKLERISDEDKLANLRNEHKVLDEAVKKIIDKNDPLYKELFDINCQLWDIEDHIRDLEREKNFGDDFIQTARSVYFTNDKRCEVKRAINDKTGSELIEEKSYEDYQ</sequence>
<evidence type="ECO:0000313" key="2">
    <source>
        <dbReference type="Proteomes" id="UP000826212"/>
    </source>
</evidence>
<evidence type="ECO:0000313" key="1">
    <source>
        <dbReference type="EMBL" id="QZE14821.1"/>
    </source>
</evidence>
<gene>
    <name evidence="1" type="ORF">K4L44_02875</name>
</gene>
<proteinExistence type="predicted"/>
<protein>
    <submittedName>
        <fullName evidence="1">Uncharacterized protein</fullName>
    </submittedName>
</protein>
<organism evidence="1 2">
    <name type="scientific">Halosquirtibacter laminarini</name>
    <dbReference type="NCBI Taxonomy" id="3374600"/>
    <lineage>
        <taxon>Bacteria</taxon>
        <taxon>Pseudomonadati</taxon>
        <taxon>Bacteroidota</taxon>
        <taxon>Bacteroidia</taxon>
        <taxon>Marinilabiliales</taxon>
        <taxon>Prolixibacteraceae</taxon>
        <taxon>Halosquirtibacter</taxon>
    </lineage>
</organism>
<keyword evidence="2" id="KW-1185">Reference proteome</keyword>
<name>A0AC61NLG5_9BACT</name>
<accession>A0AC61NLG5</accession>
<reference evidence="1" key="1">
    <citation type="submission" date="2021-08" db="EMBL/GenBank/DDBJ databases">
        <title>Novel anaerobic bacterium isolated from sea squirt in East Sea, Republic of Korea.</title>
        <authorList>
            <person name="Nguyen T.H."/>
            <person name="Li Z."/>
            <person name="Lee Y.-J."/>
            <person name="Ko J."/>
            <person name="Kim S.-G."/>
        </authorList>
    </citation>
    <scope>NUCLEOTIDE SEQUENCE</scope>
    <source>
        <strain evidence="1">KCTC 25031</strain>
    </source>
</reference>
<dbReference type="EMBL" id="CP081303">
    <property type="protein sequence ID" value="QZE14821.1"/>
    <property type="molecule type" value="Genomic_DNA"/>
</dbReference>